<keyword evidence="5 7" id="KW-0408">Iron</keyword>
<keyword evidence="3 7" id="KW-0479">Metal-binding</keyword>
<name>A0A8H4AS84_GIGMA</name>
<dbReference type="InterPro" id="IPR050196">
    <property type="entry name" value="Cytochrome_P450_Monoox"/>
</dbReference>
<dbReference type="GO" id="GO:0016705">
    <property type="term" value="F:oxidoreductase activity, acting on paired donors, with incorporation or reduction of molecular oxygen"/>
    <property type="evidence" value="ECO:0007669"/>
    <property type="project" value="InterPro"/>
</dbReference>
<gene>
    <name evidence="9" type="ORF">F8M41_013421</name>
</gene>
<evidence type="ECO:0000256" key="7">
    <source>
        <dbReference type="PIRSR" id="PIRSR602401-1"/>
    </source>
</evidence>
<dbReference type="AlphaFoldDB" id="A0A8H4AS84"/>
<dbReference type="InterPro" id="IPR002401">
    <property type="entry name" value="Cyt_P450_E_grp-I"/>
</dbReference>
<comment type="similarity">
    <text evidence="1 8">Belongs to the cytochrome P450 family.</text>
</comment>
<keyword evidence="10" id="KW-1185">Reference proteome</keyword>
<dbReference type="Proteomes" id="UP000439903">
    <property type="component" value="Unassembled WGS sequence"/>
</dbReference>
<dbReference type="OrthoDB" id="2789670at2759"/>
<dbReference type="CDD" id="cd00302">
    <property type="entry name" value="cytochrome_P450"/>
    <property type="match status" value="1"/>
</dbReference>
<feature type="binding site" description="axial binding residue" evidence="7">
    <location>
        <position position="398"/>
    </location>
    <ligand>
        <name>heme</name>
        <dbReference type="ChEBI" id="CHEBI:30413"/>
    </ligand>
    <ligandPart>
        <name>Fe</name>
        <dbReference type="ChEBI" id="CHEBI:18248"/>
    </ligandPart>
</feature>
<dbReference type="InterPro" id="IPR001128">
    <property type="entry name" value="Cyt_P450"/>
</dbReference>
<evidence type="ECO:0000313" key="9">
    <source>
        <dbReference type="EMBL" id="KAF0527781.1"/>
    </source>
</evidence>
<evidence type="ECO:0000256" key="1">
    <source>
        <dbReference type="ARBA" id="ARBA00010617"/>
    </source>
</evidence>
<dbReference type="PRINTS" id="PR00385">
    <property type="entry name" value="P450"/>
</dbReference>
<evidence type="ECO:0000313" key="10">
    <source>
        <dbReference type="Proteomes" id="UP000439903"/>
    </source>
</evidence>
<reference evidence="9 10" key="1">
    <citation type="journal article" date="2019" name="Environ. Microbiol.">
        <title>At the nexus of three kingdoms: the genome of the mycorrhizal fungus Gigaspora margarita provides insights into plant, endobacterial and fungal interactions.</title>
        <authorList>
            <person name="Venice F."/>
            <person name="Ghignone S."/>
            <person name="Salvioli di Fossalunga A."/>
            <person name="Amselem J."/>
            <person name="Novero M."/>
            <person name="Xianan X."/>
            <person name="Sedzielewska Toro K."/>
            <person name="Morin E."/>
            <person name="Lipzen A."/>
            <person name="Grigoriev I.V."/>
            <person name="Henrissat B."/>
            <person name="Martin F.M."/>
            <person name="Bonfante P."/>
        </authorList>
    </citation>
    <scope>NUCLEOTIDE SEQUENCE [LARGE SCALE GENOMIC DNA]</scope>
    <source>
        <strain evidence="9 10">BEG34</strain>
    </source>
</reference>
<dbReference type="PANTHER" id="PTHR24291:SF50">
    <property type="entry name" value="BIFUNCTIONAL ALBAFLAVENONE MONOOXYGENASE_TERPENE SYNTHASE"/>
    <property type="match status" value="1"/>
</dbReference>
<comment type="cofactor">
    <cofactor evidence="7">
        <name>heme</name>
        <dbReference type="ChEBI" id="CHEBI:30413"/>
    </cofactor>
</comment>
<dbReference type="EMBL" id="WTPW01000273">
    <property type="protein sequence ID" value="KAF0527781.1"/>
    <property type="molecule type" value="Genomic_DNA"/>
</dbReference>
<evidence type="ECO:0000256" key="3">
    <source>
        <dbReference type="ARBA" id="ARBA00022723"/>
    </source>
</evidence>
<evidence type="ECO:0000256" key="8">
    <source>
        <dbReference type="RuleBase" id="RU000461"/>
    </source>
</evidence>
<sequence length="456" mass="52466">MVDTTFLTRLPYSEGLDEFGMAGKGVMVNHDIECWKSNRHFFNKAISSPSFDSEAIEWFIKLFKELEGYWESLVNLSLSNDSLQDNENNWSLETDLFSWLRGIMSDTVIVLVTGKRSYSMASYHNSISPIKVNYFDEVIEDIDAFINEIKIHLLGTAYFLSLGPFIRHHVPFVKDKVKVLIENRDSLFEKLDSIIKKRRKEIEETPISAELKHDMLTSLIIANTERDVSTAKTVRDDLLRPLTDIEIRGNLLDVFLGGVGTTQHLFSFLTYYVCHHPQVKQKMLAEKDSIFPPNIPFHLKPEDLSKLEYCNAIINETGRIMPLVNEMVRHTNQSCEVAGYQWDAKTTFHININGFHSHQDYWSDPEIFNPDRFYRQNNSVKEMHKIAMIAFGGGLRICPGRKLAMIELLSLMVLLFGKYDVELVDMNAPLKVKSGVTTMCEELPVVIKPRIKYSHT</sequence>
<evidence type="ECO:0000256" key="2">
    <source>
        <dbReference type="ARBA" id="ARBA00022617"/>
    </source>
</evidence>
<dbReference type="InterPro" id="IPR036396">
    <property type="entry name" value="Cyt_P450_sf"/>
</dbReference>
<dbReference type="SUPFAM" id="SSF48264">
    <property type="entry name" value="Cytochrome P450"/>
    <property type="match status" value="1"/>
</dbReference>
<dbReference type="GO" id="GO:0005506">
    <property type="term" value="F:iron ion binding"/>
    <property type="evidence" value="ECO:0007669"/>
    <property type="project" value="InterPro"/>
</dbReference>
<keyword evidence="6 8" id="KW-0503">Monooxygenase</keyword>
<keyword evidence="2 7" id="KW-0349">Heme</keyword>
<evidence type="ECO:0000256" key="5">
    <source>
        <dbReference type="ARBA" id="ARBA00023004"/>
    </source>
</evidence>
<accession>A0A8H4AS84</accession>
<evidence type="ECO:0000256" key="4">
    <source>
        <dbReference type="ARBA" id="ARBA00023002"/>
    </source>
</evidence>
<protein>
    <submittedName>
        <fullName evidence="9">Cytochrome P450</fullName>
    </submittedName>
</protein>
<dbReference type="PANTHER" id="PTHR24291">
    <property type="entry name" value="CYTOCHROME P450 FAMILY 4"/>
    <property type="match status" value="1"/>
</dbReference>
<keyword evidence="4 8" id="KW-0560">Oxidoreductase</keyword>
<dbReference type="Pfam" id="PF00067">
    <property type="entry name" value="p450"/>
    <property type="match status" value="1"/>
</dbReference>
<dbReference type="PROSITE" id="PS00086">
    <property type="entry name" value="CYTOCHROME_P450"/>
    <property type="match status" value="1"/>
</dbReference>
<comment type="caution">
    <text evidence="9">The sequence shown here is derived from an EMBL/GenBank/DDBJ whole genome shotgun (WGS) entry which is preliminary data.</text>
</comment>
<dbReference type="Gene3D" id="1.10.630.10">
    <property type="entry name" value="Cytochrome P450"/>
    <property type="match status" value="1"/>
</dbReference>
<dbReference type="PRINTS" id="PR00463">
    <property type="entry name" value="EP450I"/>
</dbReference>
<dbReference type="GO" id="GO:0004497">
    <property type="term" value="F:monooxygenase activity"/>
    <property type="evidence" value="ECO:0007669"/>
    <property type="project" value="UniProtKB-KW"/>
</dbReference>
<dbReference type="GO" id="GO:0020037">
    <property type="term" value="F:heme binding"/>
    <property type="evidence" value="ECO:0007669"/>
    <property type="project" value="InterPro"/>
</dbReference>
<evidence type="ECO:0000256" key="6">
    <source>
        <dbReference type="ARBA" id="ARBA00023033"/>
    </source>
</evidence>
<proteinExistence type="inferred from homology"/>
<dbReference type="InterPro" id="IPR017972">
    <property type="entry name" value="Cyt_P450_CS"/>
</dbReference>
<organism evidence="9 10">
    <name type="scientific">Gigaspora margarita</name>
    <dbReference type="NCBI Taxonomy" id="4874"/>
    <lineage>
        <taxon>Eukaryota</taxon>
        <taxon>Fungi</taxon>
        <taxon>Fungi incertae sedis</taxon>
        <taxon>Mucoromycota</taxon>
        <taxon>Glomeromycotina</taxon>
        <taxon>Glomeromycetes</taxon>
        <taxon>Diversisporales</taxon>
        <taxon>Gigasporaceae</taxon>
        <taxon>Gigaspora</taxon>
    </lineage>
</organism>